<dbReference type="PROSITE" id="PS00134">
    <property type="entry name" value="TRYPSIN_HIS"/>
    <property type="match status" value="1"/>
</dbReference>
<evidence type="ECO:0000256" key="5">
    <source>
        <dbReference type="ARBA" id="ARBA00022825"/>
    </source>
</evidence>
<evidence type="ECO:0000256" key="2">
    <source>
        <dbReference type="ARBA" id="ARBA00022525"/>
    </source>
</evidence>
<proteinExistence type="predicted"/>
<dbReference type="GO" id="GO:0005576">
    <property type="term" value="C:extracellular region"/>
    <property type="evidence" value="ECO:0007669"/>
    <property type="project" value="UniProtKB-SubCell"/>
</dbReference>
<dbReference type="SMART" id="SM00020">
    <property type="entry name" value="Tryp_SPc"/>
    <property type="match status" value="1"/>
</dbReference>
<comment type="subcellular location">
    <subcellularLocation>
        <location evidence="1">Secreted</location>
        <location evidence="1">Extracellular space</location>
    </subcellularLocation>
</comment>
<evidence type="ECO:0000256" key="3">
    <source>
        <dbReference type="ARBA" id="ARBA00022670"/>
    </source>
</evidence>
<keyword evidence="5 8" id="KW-0720">Serine protease</keyword>
<accession>A0AAJ7JD69</accession>
<dbReference type="PROSITE" id="PS00135">
    <property type="entry name" value="TRYPSIN_SER"/>
    <property type="match status" value="1"/>
</dbReference>
<dbReference type="InterPro" id="IPR043504">
    <property type="entry name" value="Peptidase_S1_PA_chymotrypsin"/>
</dbReference>
<keyword evidence="4 8" id="KW-0378">Hydrolase</keyword>
<evidence type="ECO:0000256" key="6">
    <source>
        <dbReference type="ARBA" id="ARBA00023157"/>
    </source>
</evidence>
<feature type="signal peptide" evidence="10">
    <location>
        <begin position="1"/>
        <end position="26"/>
    </location>
</feature>
<reference evidence="13" key="1">
    <citation type="submission" date="2025-08" db="UniProtKB">
        <authorList>
            <consortium name="RefSeq"/>
        </authorList>
    </citation>
    <scope>IDENTIFICATION</scope>
    <source>
        <tissue evidence="13">Whole body</tissue>
    </source>
</reference>
<feature type="domain" description="Peptidase S1" evidence="11">
    <location>
        <begin position="208"/>
        <end position="451"/>
    </location>
</feature>
<protein>
    <recommendedName>
        <fullName evidence="7">chymotrypsin</fullName>
        <ecNumber evidence="7">3.4.21.1</ecNumber>
    </recommendedName>
</protein>
<keyword evidence="6" id="KW-1015">Disulfide bond</keyword>
<dbReference type="Pfam" id="PF00089">
    <property type="entry name" value="Trypsin"/>
    <property type="match status" value="1"/>
</dbReference>
<evidence type="ECO:0000313" key="13">
    <source>
        <dbReference type="RefSeq" id="XP_017889819.1"/>
    </source>
</evidence>
<gene>
    <name evidence="13" type="primary">LOC108630817</name>
</gene>
<evidence type="ECO:0000313" key="12">
    <source>
        <dbReference type="Proteomes" id="UP000694925"/>
    </source>
</evidence>
<dbReference type="RefSeq" id="XP_017889819.1">
    <property type="nucleotide sequence ID" value="XM_018034330.2"/>
</dbReference>
<evidence type="ECO:0000259" key="11">
    <source>
        <dbReference type="PROSITE" id="PS50240"/>
    </source>
</evidence>
<evidence type="ECO:0000256" key="1">
    <source>
        <dbReference type="ARBA" id="ARBA00004239"/>
    </source>
</evidence>
<evidence type="ECO:0000256" key="7">
    <source>
        <dbReference type="ARBA" id="ARBA00044036"/>
    </source>
</evidence>
<dbReference type="PANTHER" id="PTHR24252">
    <property type="entry name" value="ACROSIN-RELATED"/>
    <property type="match status" value="1"/>
</dbReference>
<feature type="compositionally biased region" description="Polar residues" evidence="9">
    <location>
        <begin position="121"/>
        <end position="139"/>
    </location>
</feature>
<sequence length="452" mass="49903">MELSAFRFNISRLILIIFLIVSKTNSGSCEKKQVVLNLKLSDNTASNPFLQNNNATFTRDGIYRRNPFLTTTENSVVSFFDISNEENEERPVNIKPSRSSLLKDHQNIYFHVTVHNPFLQGATNKNNHTETDSSSNPQDTIILPDVKPSGDYPNEISPYVETKAKSALKCEEYGKQLLDTIQVLPLVGTKPEVIKITDQKCSNTNRLIVGGEIASPGEFPHMVALGSKTPNGTFIFACGGTLIAPQWVLTAAHCTHGQNSPTDVRIGFNDLTDTQHGITRTITRMLRHPNYRAPAMYADIALLELDAAVTFNKEIRPACLYQQYDTVPSKAWVSGWGVTEFGDETQSDQLRKASLDIVDNISCALRHNQSISVPYGITPSMICAGDPHGGWTADTCQGDSGGPLQVIHPKNPCLFQVLGITSFGKGCAFINTPGVYTRVSHYLNWIESIVWP</sequence>
<dbReference type="FunFam" id="2.40.10.10:FF:000047">
    <property type="entry name" value="Trypsin eta"/>
    <property type="match status" value="1"/>
</dbReference>
<dbReference type="GO" id="GO:0016485">
    <property type="term" value="P:protein processing"/>
    <property type="evidence" value="ECO:0007669"/>
    <property type="project" value="UniProtKB-ARBA"/>
</dbReference>
<dbReference type="InterPro" id="IPR018114">
    <property type="entry name" value="TRYPSIN_HIS"/>
</dbReference>
<dbReference type="AlphaFoldDB" id="A0AAJ7JD69"/>
<keyword evidence="10" id="KW-0732">Signal</keyword>
<dbReference type="EC" id="3.4.21.1" evidence="7"/>
<dbReference type="Gene3D" id="2.40.10.10">
    <property type="entry name" value="Trypsin-like serine proteases"/>
    <property type="match status" value="1"/>
</dbReference>
<evidence type="ECO:0000256" key="8">
    <source>
        <dbReference type="RuleBase" id="RU363034"/>
    </source>
</evidence>
<feature type="region of interest" description="Disordered" evidence="9">
    <location>
        <begin position="121"/>
        <end position="140"/>
    </location>
</feature>
<dbReference type="GeneID" id="108630817"/>
<dbReference type="KEGG" id="ccal:108630817"/>
<dbReference type="Proteomes" id="UP000694925">
    <property type="component" value="Unplaced"/>
</dbReference>
<feature type="chain" id="PRO_5042559011" description="chymotrypsin" evidence="10">
    <location>
        <begin position="27"/>
        <end position="452"/>
    </location>
</feature>
<dbReference type="GO" id="GO:0004252">
    <property type="term" value="F:serine-type endopeptidase activity"/>
    <property type="evidence" value="ECO:0007669"/>
    <property type="project" value="UniProtKB-EC"/>
</dbReference>
<dbReference type="InterPro" id="IPR033116">
    <property type="entry name" value="TRYPSIN_SER"/>
</dbReference>
<dbReference type="PROSITE" id="PS50240">
    <property type="entry name" value="TRYPSIN_DOM"/>
    <property type="match status" value="1"/>
</dbReference>
<dbReference type="PRINTS" id="PR00722">
    <property type="entry name" value="CHYMOTRYPSIN"/>
</dbReference>
<dbReference type="InterPro" id="IPR001254">
    <property type="entry name" value="Trypsin_dom"/>
</dbReference>
<keyword evidence="2" id="KW-0964">Secreted</keyword>
<evidence type="ECO:0000256" key="4">
    <source>
        <dbReference type="ARBA" id="ARBA00022801"/>
    </source>
</evidence>
<evidence type="ECO:0000256" key="9">
    <source>
        <dbReference type="SAM" id="MobiDB-lite"/>
    </source>
</evidence>
<dbReference type="CDD" id="cd00190">
    <property type="entry name" value="Tryp_SPc"/>
    <property type="match status" value="1"/>
</dbReference>
<organism evidence="12 13">
    <name type="scientific">Ceratina calcarata</name>
    <dbReference type="NCBI Taxonomy" id="156304"/>
    <lineage>
        <taxon>Eukaryota</taxon>
        <taxon>Metazoa</taxon>
        <taxon>Ecdysozoa</taxon>
        <taxon>Arthropoda</taxon>
        <taxon>Hexapoda</taxon>
        <taxon>Insecta</taxon>
        <taxon>Pterygota</taxon>
        <taxon>Neoptera</taxon>
        <taxon>Endopterygota</taxon>
        <taxon>Hymenoptera</taxon>
        <taxon>Apocrita</taxon>
        <taxon>Aculeata</taxon>
        <taxon>Apoidea</taxon>
        <taxon>Anthophila</taxon>
        <taxon>Apidae</taxon>
        <taxon>Ceratina</taxon>
        <taxon>Zadontomerus</taxon>
    </lineage>
</organism>
<dbReference type="InterPro" id="IPR009003">
    <property type="entry name" value="Peptidase_S1_PA"/>
</dbReference>
<name>A0AAJ7JD69_9HYME</name>
<dbReference type="InterPro" id="IPR001314">
    <property type="entry name" value="Peptidase_S1A"/>
</dbReference>
<dbReference type="SUPFAM" id="SSF50494">
    <property type="entry name" value="Trypsin-like serine proteases"/>
    <property type="match status" value="1"/>
</dbReference>
<keyword evidence="3 8" id="KW-0645">Protease</keyword>
<dbReference type="PANTHER" id="PTHR24252:SF7">
    <property type="entry name" value="HYALIN"/>
    <property type="match status" value="1"/>
</dbReference>
<keyword evidence="12" id="KW-1185">Reference proteome</keyword>
<evidence type="ECO:0000256" key="10">
    <source>
        <dbReference type="SAM" id="SignalP"/>
    </source>
</evidence>